<sequence>MNDDWFAVGEGELGPSHTAVVDIVRARARTWPECRPGATAVLVFPPDEDDDGVDGRQPSGDAYDAAWDEAFDAGHAVVMLIVDLRHRDRNLVVMTLGATVAGDRLFCSERNSSNYHPEPLTGITPLEATGTPEALGRIAAGWFEEIVTRSMIERDREPWPRTFVAKGTPLPPGHCWVRNP</sequence>
<organism evidence="1 2">
    <name type="scientific">Actinacidiphila acidipaludis</name>
    <dbReference type="NCBI Taxonomy" id="2873382"/>
    <lineage>
        <taxon>Bacteria</taxon>
        <taxon>Bacillati</taxon>
        <taxon>Actinomycetota</taxon>
        <taxon>Actinomycetes</taxon>
        <taxon>Kitasatosporales</taxon>
        <taxon>Streptomycetaceae</taxon>
        <taxon>Actinacidiphila</taxon>
    </lineage>
</organism>
<comment type="caution">
    <text evidence="1">The sequence shown here is derived from an EMBL/GenBank/DDBJ whole genome shotgun (WGS) entry which is preliminary data.</text>
</comment>
<protein>
    <recommendedName>
        <fullName evidence="3">TPM domain-containing protein</fullName>
    </recommendedName>
</protein>
<dbReference type="EMBL" id="JAINZZ010000043">
    <property type="protein sequence ID" value="MBY8881194.1"/>
    <property type="molecule type" value="Genomic_DNA"/>
</dbReference>
<evidence type="ECO:0000313" key="1">
    <source>
        <dbReference type="EMBL" id="MBY8881194.1"/>
    </source>
</evidence>
<reference evidence="1 2" key="1">
    <citation type="submission" date="2021-08" db="EMBL/GenBank/DDBJ databases">
        <title>WGS of actinomycetes from Thailand.</title>
        <authorList>
            <person name="Thawai C."/>
        </authorList>
    </citation>
    <scope>NUCLEOTIDE SEQUENCE [LARGE SCALE GENOMIC DNA]</scope>
    <source>
        <strain evidence="1 2">PLK6-54</strain>
    </source>
</reference>
<proteinExistence type="predicted"/>
<name>A0ABS7QER6_9ACTN</name>
<dbReference type="Proteomes" id="UP000778578">
    <property type="component" value="Unassembled WGS sequence"/>
</dbReference>
<keyword evidence="2" id="KW-1185">Reference proteome</keyword>
<dbReference type="RefSeq" id="WP_222967009.1">
    <property type="nucleotide sequence ID" value="NZ_JAINZZ010000043.1"/>
</dbReference>
<gene>
    <name evidence="1" type="ORF">K7862_26675</name>
</gene>
<accession>A0ABS7QER6</accession>
<evidence type="ECO:0008006" key="3">
    <source>
        <dbReference type="Google" id="ProtNLM"/>
    </source>
</evidence>
<evidence type="ECO:0000313" key="2">
    <source>
        <dbReference type="Proteomes" id="UP000778578"/>
    </source>
</evidence>